<name>A0A067JT11_JATCU</name>
<protein>
    <submittedName>
        <fullName evidence="2">Uncharacterized protein</fullName>
    </submittedName>
</protein>
<sequence>MSLFRTILFKPQNLLYKSDKLVPIIFNSDIYRSFTSSPQNQSETQTDQNEKPLSLLFQQAVGLCDKDETDVESGSQSNELQKKLLDLEREVRDLKETESKNGQENQILKKVESEKPNSLHVLFEGKRKKNVELKDEKENRNGKKVESAKPNSLYVMFKEGKRKDNAAIKRKEEEGPRVFKEFSSDMKIFLSHLYENGYLKEANFLRRGELDFNCFNDSYGRGFIRFAVEKFGQDHQEIAKWLSGSDLKKVALFGCPSLTKKNVFSAKRLRNYFKIQENTVCDKCVLKHSCKFVNQSVWKGDYRNLNLAVAMRAITLYALEEVEPELLVPDEIKASVSRLLKEVLRLSKTVM</sequence>
<dbReference type="EMBL" id="KK914870">
    <property type="protein sequence ID" value="KDP27096.1"/>
    <property type="molecule type" value="Genomic_DNA"/>
</dbReference>
<keyword evidence="1" id="KW-0175">Coiled coil</keyword>
<evidence type="ECO:0000313" key="2">
    <source>
        <dbReference type="EMBL" id="KDP27096.1"/>
    </source>
</evidence>
<feature type="coiled-coil region" evidence="1">
    <location>
        <begin position="77"/>
        <end position="114"/>
    </location>
</feature>
<dbReference type="STRING" id="180498.A0A067JT11"/>
<dbReference type="AlphaFoldDB" id="A0A067JT11"/>
<proteinExistence type="predicted"/>
<organism evidence="2 3">
    <name type="scientific">Jatropha curcas</name>
    <name type="common">Barbados nut</name>
    <dbReference type="NCBI Taxonomy" id="180498"/>
    <lineage>
        <taxon>Eukaryota</taxon>
        <taxon>Viridiplantae</taxon>
        <taxon>Streptophyta</taxon>
        <taxon>Embryophyta</taxon>
        <taxon>Tracheophyta</taxon>
        <taxon>Spermatophyta</taxon>
        <taxon>Magnoliopsida</taxon>
        <taxon>eudicotyledons</taxon>
        <taxon>Gunneridae</taxon>
        <taxon>Pentapetalae</taxon>
        <taxon>rosids</taxon>
        <taxon>fabids</taxon>
        <taxon>Malpighiales</taxon>
        <taxon>Euphorbiaceae</taxon>
        <taxon>Crotonoideae</taxon>
        <taxon>Jatropheae</taxon>
        <taxon>Jatropha</taxon>
    </lineage>
</organism>
<evidence type="ECO:0000313" key="3">
    <source>
        <dbReference type="Proteomes" id="UP000027138"/>
    </source>
</evidence>
<dbReference type="OrthoDB" id="974159at2759"/>
<accession>A0A067JT11</accession>
<dbReference type="KEGG" id="jcu:105644226"/>
<keyword evidence="3" id="KW-1185">Reference proteome</keyword>
<evidence type="ECO:0000256" key="1">
    <source>
        <dbReference type="SAM" id="Coils"/>
    </source>
</evidence>
<dbReference type="Proteomes" id="UP000027138">
    <property type="component" value="Unassembled WGS sequence"/>
</dbReference>
<reference evidence="2 3" key="1">
    <citation type="journal article" date="2014" name="PLoS ONE">
        <title>Global Analysis of Gene Expression Profiles in Physic Nut (Jatropha curcas L.) Seedlings Exposed to Salt Stress.</title>
        <authorList>
            <person name="Zhang L."/>
            <person name="Zhang C."/>
            <person name="Wu P."/>
            <person name="Chen Y."/>
            <person name="Li M."/>
            <person name="Jiang H."/>
            <person name="Wu G."/>
        </authorList>
    </citation>
    <scope>NUCLEOTIDE SEQUENCE [LARGE SCALE GENOMIC DNA]</scope>
    <source>
        <strain evidence="3">cv. GZQX0401</strain>
        <tissue evidence="2">Young leaves</tissue>
    </source>
</reference>
<gene>
    <name evidence="2" type="ORF">JCGZ_20320</name>
</gene>